<dbReference type="eggNOG" id="ENOG5032REX">
    <property type="taxonomic scope" value="Bacteria"/>
</dbReference>
<reference evidence="2" key="2">
    <citation type="submission" date="2013-04" db="EMBL/GenBank/DDBJ databases">
        <title>Genome sequence of Pseudoalteromonas citrea.</title>
        <authorList>
            <person name="Xie B.-B."/>
            <person name="Rong J.-C."/>
            <person name="Qin Q.-L."/>
            <person name="Shu Y.-L."/>
            <person name="Zhang Y.-Z."/>
        </authorList>
    </citation>
    <scope>NUCLEOTIDE SEQUENCE</scope>
    <source>
        <strain evidence="2">NCIMB 1889</strain>
    </source>
</reference>
<reference evidence="2" key="1">
    <citation type="journal article" date="2012" name="J. Bacteriol.">
        <title>Genome sequences of type strains of seven species of the marine bacterium Pseudoalteromonas.</title>
        <authorList>
            <person name="Xie B.B."/>
            <person name="Shu Y.L."/>
            <person name="Qin Q.L."/>
            <person name="Rong J.C."/>
            <person name="Zhang X.Y."/>
            <person name="Chen X.L."/>
            <person name="Shi M."/>
            <person name="He H.L."/>
            <person name="Zhou B.C."/>
            <person name="Zhang Y.Z."/>
        </authorList>
    </citation>
    <scope>NUCLEOTIDE SEQUENCE [LARGE SCALE GENOMIC DNA]</scope>
    <source>
        <strain evidence="2">NCIMB 1889</strain>
    </source>
</reference>
<keyword evidence="1" id="KW-1133">Transmembrane helix</keyword>
<keyword evidence="1" id="KW-0472">Membrane</keyword>
<evidence type="ECO:0000256" key="1">
    <source>
        <dbReference type="SAM" id="Phobius"/>
    </source>
</evidence>
<name>U1JKU5_9GAMM</name>
<sequence length="108" mass="12158">MILLNTKLATTHTTKRSMLKTVIYKLGQHPKLSLKRFFIGLGLFALSVLGIAYGYYHYAWVQLIGLGLLAPALFFAAWGYIGIFANRFSQVIVTMPPDDRSAYNDKTK</sequence>
<gene>
    <name evidence="2" type="ORF">PCIT_17892</name>
</gene>
<comment type="caution">
    <text evidence="2">The sequence shown here is derived from an EMBL/GenBank/DDBJ whole genome shotgun (WGS) entry which is preliminary data.</text>
</comment>
<dbReference type="AlphaFoldDB" id="U1JKU5"/>
<feature type="transmembrane region" description="Helical" evidence="1">
    <location>
        <begin position="37"/>
        <end position="56"/>
    </location>
</feature>
<dbReference type="EMBL" id="AHBZ02000178">
    <property type="protein sequence ID" value="ERG17265.1"/>
    <property type="molecule type" value="Genomic_DNA"/>
</dbReference>
<protein>
    <submittedName>
        <fullName evidence="2">Uncharacterized protein</fullName>
    </submittedName>
</protein>
<organism evidence="2">
    <name type="scientific">Pseudoalteromonas citrea DSM 8771</name>
    <dbReference type="NCBI Taxonomy" id="1117314"/>
    <lineage>
        <taxon>Bacteria</taxon>
        <taxon>Pseudomonadati</taxon>
        <taxon>Pseudomonadota</taxon>
        <taxon>Gammaproteobacteria</taxon>
        <taxon>Alteromonadales</taxon>
        <taxon>Pseudoalteromonadaceae</taxon>
        <taxon>Pseudoalteromonas</taxon>
    </lineage>
</organism>
<dbReference type="STRING" id="1117314.PCIT_17892"/>
<accession>U1JKU5</accession>
<keyword evidence="1" id="KW-0812">Transmembrane</keyword>
<evidence type="ECO:0000313" key="2">
    <source>
        <dbReference type="EMBL" id="ERG17265.1"/>
    </source>
</evidence>
<feature type="transmembrane region" description="Helical" evidence="1">
    <location>
        <begin position="62"/>
        <end position="85"/>
    </location>
</feature>
<proteinExistence type="predicted"/>